<gene>
    <name evidence="2" type="ORF">TTEB3V08_LOCUS6457</name>
</gene>
<reference evidence="2" key="1">
    <citation type="submission" date="2020-11" db="EMBL/GenBank/DDBJ databases">
        <authorList>
            <person name="Tran Van P."/>
        </authorList>
    </citation>
    <scope>NUCLEOTIDE SEQUENCE</scope>
</reference>
<protein>
    <submittedName>
        <fullName evidence="2">Uncharacterized protein</fullName>
    </submittedName>
</protein>
<dbReference type="AlphaFoldDB" id="A0A7R9IHH8"/>
<feature type="region of interest" description="Disordered" evidence="1">
    <location>
        <begin position="1"/>
        <end position="32"/>
    </location>
</feature>
<feature type="compositionally biased region" description="Polar residues" evidence="1">
    <location>
        <begin position="23"/>
        <end position="32"/>
    </location>
</feature>
<proteinExistence type="predicted"/>
<dbReference type="EMBL" id="OE002299">
    <property type="protein sequence ID" value="CAD7458478.1"/>
    <property type="molecule type" value="Genomic_DNA"/>
</dbReference>
<evidence type="ECO:0000313" key="2">
    <source>
        <dbReference type="EMBL" id="CAD7458478.1"/>
    </source>
</evidence>
<accession>A0A7R9IHH8</accession>
<organism evidence="2">
    <name type="scientific">Timema tahoe</name>
    <dbReference type="NCBI Taxonomy" id="61484"/>
    <lineage>
        <taxon>Eukaryota</taxon>
        <taxon>Metazoa</taxon>
        <taxon>Ecdysozoa</taxon>
        <taxon>Arthropoda</taxon>
        <taxon>Hexapoda</taxon>
        <taxon>Insecta</taxon>
        <taxon>Pterygota</taxon>
        <taxon>Neoptera</taxon>
        <taxon>Polyneoptera</taxon>
        <taxon>Phasmatodea</taxon>
        <taxon>Timematodea</taxon>
        <taxon>Timematoidea</taxon>
        <taxon>Timematidae</taxon>
        <taxon>Timema</taxon>
    </lineage>
</organism>
<evidence type="ECO:0000256" key="1">
    <source>
        <dbReference type="SAM" id="MobiDB-lite"/>
    </source>
</evidence>
<sequence>MIAPMIRLDGKPEHVTESPPISAPTNEGLVQSPPTLANSAATAGMRELEFKVYLHLHGQSGTTTLRTPDQDSNLDLPIIHKLIYCKSSTLDHETAGAGSISSYAGILKGCSLGDMSGTVGMSGSVGAANQTFLHYLHDLANKGW</sequence>
<name>A0A7R9IHH8_9NEOP</name>